<evidence type="ECO:0000313" key="1">
    <source>
        <dbReference type="EMBL" id="SDZ29862.1"/>
    </source>
</evidence>
<dbReference type="AlphaFoldDB" id="A0A1H3RW25"/>
<name>A0A1H3RW25_9ACTN</name>
<sequence>MLAVAVGTPAQRESRAADPADGLIACAVARAVGVTPYCRAMTVSYPPEPWHLRGRMYLSVWLVPAARLPALPPRLVERARPILIGGRAVVGTAWVRYEPGGVLHYHELLSAVLVRVGVRPRVSILDIWVDSDASRAGGRELWGIPKERAAFEFPESLPTSVAATAADGAPLASAEISTRWRLPGRWPFAFSVTQARKDRVLTTPVRGDAVLHGGAVRWRPDPGGPLGYLADRRPWLTLAVTDFRLLFGHSWSLTGERLDTPTTSQPSRQRSRFP</sequence>
<dbReference type="RefSeq" id="WP_245736809.1">
    <property type="nucleotide sequence ID" value="NZ_FNPH01000009.1"/>
</dbReference>
<organism evidence="1 2">
    <name type="scientific">Micromonospora pattaloongensis</name>
    <dbReference type="NCBI Taxonomy" id="405436"/>
    <lineage>
        <taxon>Bacteria</taxon>
        <taxon>Bacillati</taxon>
        <taxon>Actinomycetota</taxon>
        <taxon>Actinomycetes</taxon>
        <taxon>Micromonosporales</taxon>
        <taxon>Micromonosporaceae</taxon>
        <taxon>Micromonospora</taxon>
    </lineage>
</organism>
<accession>A0A1H3RW25</accession>
<keyword evidence="2" id="KW-1185">Reference proteome</keyword>
<dbReference type="InterPro" id="IPR010451">
    <property type="entry name" value="Acetoacetate_decarboxylase"/>
</dbReference>
<evidence type="ECO:0000313" key="2">
    <source>
        <dbReference type="Proteomes" id="UP000242415"/>
    </source>
</evidence>
<proteinExistence type="predicted"/>
<dbReference type="EMBL" id="FNPH01000009">
    <property type="protein sequence ID" value="SDZ29862.1"/>
    <property type="molecule type" value="Genomic_DNA"/>
</dbReference>
<dbReference type="Gene3D" id="2.40.400.10">
    <property type="entry name" value="Acetoacetate decarboxylase-like"/>
    <property type="match status" value="1"/>
</dbReference>
<dbReference type="Proteomes" id="UP000242415">
    <property type="component" value="Unassembled WGS sequence"/>
</dbReference>
<protein>
    <submittedName>
        <fullName evidence="1">Acetoacetate decarboxylase (ADC)</fullName>
    </submittedName>
</protein>
<dbReference type="SUPFAM" id="SSF160104">
    <property type="entry name" value="Acetoacetate decarboxylase-like"/>
    <property type="match status" value="1"/>
</dbReference>
<dbReference type="InterPro" id="IPR023375">
    <property type="entry name" value="ADC_dom_sf"/>
</dbReference>
<dbReference type="Pfam" id="PF06314">
    <property type="entry name" value="ADC"/>
    <property type="match status" value="1"/>
</dbReference>
<dbReference type="GO" id="GO:0016829">
    <property type="term" value="F:lyase activity"/>
    <property type="evidence" value="ECO:0007669"/>
    <property type="project" value="InterPro"/>
</dbReference>
<gene>
    <name evidence="1" type="ORF">SAMN05444365_109127</name>
</gene>
<dbReference type="STRING" id="405436.SAMN05444365_109127"/>
<reference evidence="2" key="1">
    <citation type="submission" date="2016-10" db="EMBL/GenBank/DDBJ databases">
        <authorList>
            <person name="Varghese N."/>
            <person name="Submissions S."/>
        </authorList>
    </citation>
    <scope>NUCLEOTIDE SEQUENCE [LARGE SCALE GENOMIC DNA]</scope>
    <source>
        <strain evidence="2">DSM 45245</strain>
    </source>
</reference>